<dbReference type="OrthoDB" id="9798121at2"/>
<keyword evidence="7" id="KW-1185">Reference proteome</keyword>
<accession>A0A285N8M8</accession>
<keyword evidence="4" id="KW-0804">Transcription</keyword>
<dbReference type="PRINTS" id="PR00039">
    <property type="entry name" value="HTHLYSR"/>
</dbReference>
<evidence type="ECO:0000256" key="4">
    <source>
        <dbReference type="ARBA" id="ARBA00023163"/>
    </source>
</evidence>
<dbReference type="PROSITE" id="PS50931">
    <property type="entry name" value="HTH_LYSR"/>
    <property type="match status" value="1"/>
</dbReference>
<dbReference type="Pfam" id="PF03466">
    <property type="entry name" value="LysR_substrate"/>
    <property type="match status" value="1"/>
</dbReference>
<dbReference type="RefSeq" id="WP_097151549.1">
    <property type="nucleotide sequence ID" value="NZ_OBEL01000001.1"/>
</dbReference>
<keyword evidence="3" id="KW-0238">DNA-binding</keyword>
<reference evidence="6 7" key="1">
    <citation type="submission" date="2017-09" db="EMBL/GenBank/DDBJ databases">
        <authorList>
            <person name="Ehlers B."/>
            <person name="Leendertz F.H."/>
        </authorList>
    </citation>
    <scope>NUCLEOTIDE SEQUENCE [LARGE SCALE GENOMIC DNA]</scope>
    <source>
        <strain evidence="6 7">DSM 18289</strain>
    </source>
</reference>
<evidence type="ECO:0000313" key="6">
    <source>
        <dbReference type="EMBL" id="SNZ05760.1"/>
    </source>
</evidence>
<name>A0A285N8M8_9HYPH</name>
<dbReference type="SUPFAM" id="SSF46785">
    <property type="entry name" value="Winged helix' DNA-binding domain"/>
    <property type="match status" value="1"/>
</dbReference>
<comment type="similarity">
    <text evidence="1">Belongs to the LysR transcriptional regulatory family.</text>
</comment>
<feature type="domain" description="HTH lysR-type" evidence="5">
    <location>
        <begin position="8"/>
        <end position="65"/>
    </location>
</feature>
<proteinExistence type="inferred from homology"/>
<evidence type="ECO:0000256" key="3">
    <source>
        <dbReference type="ARBA" id="ARBA00023125"/>
    </source>
</evidence>
<dbReference type="InterPro" id="IPR005119">
    <property type="entry name" value="LysR_subst-bd"/>
</dbReference>
<dbReference type="Proteomes" id="UP000219439">
    <property type="component" value="Unassembled WGS sequence"/>
</dbReference>
<dbReference type="FunFam" id="1.10.10.10:FF:000001">
    <property type="entry name" value="LysR family transcriptional regulator"/>
    <property type="match status" value="1"/>
</dbReference>
<dbReference type="InterPro" id="IPR000847">
    <property type="entry name" value="LysR_HTH_N"/>
</dbReference>
<dbReference type="PANTHER" id="PTHR30537:SF3">
    <property type="entry name" value="TRANSCRIPTIONAL REGULATORY PROTEIN"/>
    <property type="match status" value="1"/>
</dbReference>
<evidence type="ECO:0000259" key="5">
    <source>
        <dbReference type="PROSITE" id="PS50931"/>
    </source>
</evidence>
<dbReference type="InterPro" id="IPR036388">
    <property type="entry name" value="WH-like_DNA-bd_sf"/>
</dbReference>
<sequence>MNWQQISFDWNQVRAFLVTAEEGSLSAAARALGLTQPTLSRQVMALEEQLGVTLFERVGKTLRLTQSGKDLLDHVREMGEAARKFSLVASGQSQSISGTVSVTASDTMAYENLPAFLLQLRSEAPLIDIEVIADNEISDLLRREADIAIRHVRPEEPDLIARLVGEITGSFYASHNYLTVHGRPQRIEDLSQHHFVGFGDRDRMVQYLLAMGLPISKEQFHVTSKSGIVAWKMVCEGIGISMMSDQVALSYPEVERLSLPIEPLRIPIWLTTHRELHTSRKIRLVFDKLANYLTSLSP</sequence>
<dbReference type="EMBL" id="OBEL01000001">
    <property type="protein sequence ID" value="SNZ05760.1"/>
    <property type="molecule type" value="Genomic_DNA"/>
</dbReference>
<dbReference type="GO" id="GO:0043565">
    <property type="term" value="F:sequence-specific DNA binding"/>
    <property type="evidence" value="ECO:0007669"/>
    <property type="project" value="TreeGrafter"/>
</dbReference>
<dbReference type="GO" id="GO:0003700">
    <property type="term" value="F:DNA-binding transcription factor activity"/>
    <property type="evidence" value="ECO:0007669"/>
    <property type="project" value="InterPro"/>
</dbReference>
<evidence type="ECO:0000313" key="7">
    <source>
        <dbReference type="Proteomes" id="UP000219439"/>
    </source>
</evidence>
<dbReference type="PANTHER" id="PTHR30537">
    <property type="entry name" value="HTH-TYPE TRANSCRIPTIONAL REGULATOR"/>
    <property type="match status" value="1"/>
</dbReference>
<protein>
    <submittedName>
        <fullName evidence="6">Transcriptional regulator, LysR family</fullName>
    </submittedName>
</protein>
<gene>
    <name evidence="6" type="ORF">SAMN06265368_0199</name>
</gene>
<dbReference type="AlphaFoldDB" id="A0A285N8M8"/>
<dbReference type="InterPro" id="IPR058163">
    <property type="entry name" value="LysR-type_TF_proteobact-type"/>
</dbReference>
<dbReference type="SUPFAM" id="SSF53850">
    <property type="entry name" value="Periplasmic binding protein-like II"/>
    <property type="match status" value="1"/>
</dbReference>
<dbReference type="Pfam" id="PF00126">
    <property type="entry name" value="HTH_1"/>
    <property type="match status" value="1"/>
</dbReference>
<evidence type="ECO:0000256" key="1">
    <source>
        <dbReference type="ARBA" id="ARBA00009437"/>
    </source>
</evidence>
<dbReference type="GO" id="GO:0006351">
    <property type="term" value="P:DNA-templated transcription"/>
    <property type="evidence" value="ECO:0007669"/>
    <property type="project" value="TreeGrafter"/>
</dbReference>
<organism evidence="6 7">
    <name type="scientific">Cohaesibacter gelatinilyticus</name>
    <dbReference type="NCBI Taxonomy" id="372072"/>
    <lineage>
        <taxon>Bacteria</taxon>
        <taxon>Pseudomonadati</taxon>
        <taxon>Pseudomonadota</taxon>
        <taxon>Alphaproteobacteria</taxon>
        <taxon>Hyphomicrobiales</taxon>
        <taxon>Cohaesibacteraceae</taxon>
    </lineage>
</organism>
<dbReference type="Gene3D" id="3.40.190.290">
    <property type="match status" value="1"/>
</dbReference>
<dbReference type="InterPro" id="IPR036390">
    <property type="entry name" value="WH_DNA-bd_sf"/>
</dbReference>
<evidence type="ECO:0000256" key="2">
    <source>
        <dbReference type="ARBA" id="ARBA00023015"/>
    </source>
</evidence>
<keyword evidence="2" id="KW-0805">Transcription regulation</keyword>
<dbReference type="Gene3D" id="1.10.10.10">
    <property type="entry name" value="Winged helix-like DNA-binding domain superfamily/Winged helix DNA-binding domain"/>
    <property type="match status" value="1"/>
</dbReference>